<reference evidence="1" key="1">
    <citation type="journal article" date="2007" name="Science">
        <title>Draft genome of the filarial nematode parasite Brugia malayi.</title>
        <authorList>
            <person name="Ghedin E."/>
            <person name="Wang S."/>
            <person name="Spiro D."/>
            <person name="Caler E."/>
            <person name="Zhao Q."/>
            <person name="Crabtree J."/>
            <person name="Allen J.E."/>
            <person name="Delcher A.L."/>
            <person name="Guiliano D.B."/>
            <person name="Miranda-Saavedra D."/>
            <person name="Angiuoli S.V."/>
            <person name="Creasy T."/>
            <person name="Amedeo P."/>
            <person name="Haas B."/>
            <person name="El-Sayed N.M."/>
            <person name="Wortman J.R."/>
            <person name="Feldblyum T."/>
            <person name="Tallon L."/>
            <person name="Schatz M."/>
            <person name="Shumway M."/>
            <person name="Koo H."/>
            <person name="Salzberg S.L."/>
            <person name="Schobel S."/>
            <person name="Pertea M."/>
            <person name="Pop M."/>
            <person name="White O."/>
            <person name="Barton G.J."/>
            <person name="Carlow C.K."/>
            <person name="Crawford M.J."/>
            <person name="Daub J."/>
            <person name="Dimmic M.W."/>
            <person name="Estes C.F."/>
            <person name="Foster J.M."/>
            <person name="Ganatra M."/>
            <person name="Gregory W.F."/>
            <person name="Johnson N.M."/>
            <person name="Jin J."/>
            <person name="Komuniecki R."/>
            <person name="Korf I."/>
            <person name="Kumar S."/>
            <person name="Laney S."/>
            <person name="Li B.W."/>
            <person name="Li W."/>
            <person name="Lindblom T.H."/>
            <person name="Lustigman S."/>
            <person name="Ma D."/>
            <person name="Maina C.V."/>
            <person name="Martin D.M."/>
            <person name="McCarter J.P."/>
            <person name="McReynolds L."/>
            <person name="Mitreva M."/>
            <person name="Nutman T.B."/>
            <person name="Parkinson J."/>
            <person name="Peregrin-Alvarez J.M."/>
            <person name="Poole C."/>
            <person name="Ren Q."/>
            <person name="Saunders L."/>
            <person name="Sluder A.E."/>
            <person name="Smith K."/>
            <person name="Stanke M."/>
            <person name="Unnasch T.R."/>
            <person name="Ware J."/>
            <person name="Wei A.D."/>
            <person name="Weil G."/>
            <person name="Williams D.J."/>
            <person name="Zhang Y."/>
            <person name="Williams S.A."/>
            <person name="Fraser-Liggett C."/>
            <person name="Slatko B."/>
            <person name="Blaxter M.L."/>
            <person name="Scott A.L."/>
        </authorList>
    </citation>
    <scope>NUCLEOTIDE SEQUENCE</scope>
    <source>
        <strain evidence="1">FR3</strain>
    </source>
</reference>
<dbReference type="WormBase" id="Bm2521c">
    <property type="protein sequence ID" value="BM46564"/>
    <property type="gene ID" value="WBGene00222782"/>
    <property type="gene designation" value="Bma-sem-2"/>
</dbReference>
<proteinExistence type="predicted"/>
<organism evidence="1">
    <name type="scientific">Brugia malayi</name>
    <name type="common">Filarial nematode worm</name>
    <dbReference type="NCBI Taxonomy" id="6279"/>
    <lineage>
        <taxon>Eukaryota</taxon>
        <taxon>Metazoa</taxon>
        <taxon>Ecdysozoa</taxon>
        <taxon>Nematoda</taxon>
        <taxon>Chromadorea</taxon>
        <taxon>Rhabditida</taxon>
        <taxon>Spirurina</taxon>
        <taxon>Spiruromorpha</taxon>
        <taxon>Filarioidea</taxon>
        <taxon>Onchocercidae</taxon>
        <taxon>Brugia</taxon>
    </lineage>
</organism>
<evidence type="ECO:0000313" key="2">
    <source>
        <dbReference type="WormBase" id="Bm2521c"/>
    </source>
</evidence>
<reference evidence="1" key="2">
    <citation type="submission" date="2012-12" db="EMBL/GenBank/DDBJ databases">
        <authorList>
            <person name="Gao Y.W."/>
            <person name="Fan S.T."/>
            <person name="Sun H.T."/>
            <person name="Wang Z."/>
            <person name="Gao X.L."/>
            <person name="Li Y.G."/>
            <person name="Wang T.C."/>
            <person name="Zhang K."/>
            <person name="Xu W.W."/>
            <person name="Yu Z.J."/>
            <person name="Xia X.Z."/>
        </authorList>
    </citation>
    <scope>NUCLEOTIDE SEQUENCE</scope>
    <source>
        <strain evidence="1">FR3</strain>
    </source>
</reference>
<dbReference type="EMBL" id="LN857024">
    <property type="protein sequence ID" value="CDQ02639.1"/>
    <property type="molecule type" value="Genomic_DNA"/>
</dbReference>
<accession>A0A0J9Y632</accession>
<protein>
    <submittedName>
        <fullName evidence="1">BMA-SEM-2, isoform c</fullName>
    </submittedName>
</protein>
<dbReference type="AlphaFoldDB" id="A0A0J9Y632"/>
<gene>
    <name evidence="2" type="primary">bma-sem-2</name>
    <name evidence="1" type="synonym">Bma-sem-2</name>
    <name evidence="2" type="ORF">Bm2521</name>
    <name evidence="1" type="ORF">BM_Bm2521</name>
</gene>
<sequence length="94" mass="10376">MSSGSLIMDKPSSAVSFIPIKTEMDLSSHGGQTDHLQLDICHQQPHQPYSSVTSSTSNGWDPTEHFGSLKVCSYEVYTSSNQKSSFFPNFVNVF</sequence>
<evidence type="ECO:0000313" key="1">
    <source>
        <dbReference type="EMBL" id="CDQ02639.1"/>
    </source>
</evidence>
<name>A0A0J9Y632_BRUMA</name>